<gene>
    <name evidence="1" type="ORF">KPSA1_05848</name>
</gene>
<reference evidence="1 2" key="1">
    <citation type="submission" date="2018-04" db="EMBL/GenBank/DDBJ databases">
        <title>Draft genome sequence of Pseudomonas syringae pv. actinidiae biovar 1 strains isolated from kiwifruit in Kagawa prefecture.</title>
        <authorList>
            <person name="Tabuchi M."/>
            <person name="Saito M."/>
            <person name="Fujiwara S."/>
            <person name="Sasa N."/>
            <person name="Akimitsu K."/>
            <person name="Gomi K."/>
            <person name="Konishi-Sugita S."/>
            <person name="Hamano K."/>
            <person name="Kataoka I."/>
        </authorList>
    </citation>
    <scope>NUCLEOTIDE SEQUENCE [LARGE SCALE GENOMIC DNA]</scope>
    <source>
        <strain evidence="1 2">MAFF212206</strain>
    </source>
</reference>
<comment type="caution">
    <text evidence="1">The sequence shown here is derived from an EMBL/GenBank/DDBJ whole genome shotgun (WGS) entry which is preliminary data.</text>
</comment>
<evidence type="ECO:0000313" key="2">
    <source>
        <dbReference type="Proteomes" id="UP000247480"/>
    </source>
</evidence>
<name>A0A2V0QGX0_PSESF</name>
<organism evidence="1 2">
    <name type="scientific">Pseudomonas syringae pv. actinidiae</name>
    <dbReference type="NCBI Taxonomy" id="103796"/>
    <lineage>
        <taxon>Bacteria</taxon>
        <taxon>Pseudomonadati</taxon>
        <taxon>Pseudomonadota</taxon>
        <taxon>Gammaproteobacteria</taxon>
        <taxon>Pseudomonadales</taxon>
        <taxon>Pseudomonadaceae</taxon>
        <taxon>Pseudomonas</taxon>
        <taxon>Pseudomonas syringae</taxon>
    </lineage>
</organism>
<dbReference type="EMBL" id="BGJZ01000305">
    <property type="protein sequence ID" value="GBH12383.1"/>
    <property type="molecule type" value="Genomic_DNA"/>
</dbReference>
<protein>
    <submittedName>
        <fullName evidence="1">Uncharacterized protein</fullName>
    </submittedName>
</protein>
<evidence type="ECO:0000313" key="1">
    <source>
        <dbReference type="EMBL" id="GBH12383.1"/>
    </source>
</evidence>
<dbReference type="AlphaFoldDB" id="A0A2V0QGX0"/>
<proteinExistence type="predicted"/>
<sequence>MHSGQWLGQAATHQPVMFGRCIARVWALVGVLKNVLKGQSP</sequence>
<accession>A0A2V0QGX0</accession>
<dbReference type="Proteomes" id="UP000247480">
    <property type="component" value="Unassembled WGS sequence"/>
</dbReference>